<organism evidence="2 3">
    <name type="scientific">Oryza sativa subsp. japonica</name>
    <name type="common">Rice</name>
    <dbReference type="NCBI Taxonomy" id="39947"/>
    <lineage>
        <taxon>Eukaryota</taxon>
        <taxon>Viridiplantae</taxon>
        <taxon>Streptophyta</taxon>
        <taxon>Embryophyta</taxon>
        <taxon>Tracheophyta</taxon>
        <taxon>Spermatophyta</taxon>
        <taxon>Magnoliopsida</taxon>
        <taxon>Liliopsida</taxon>
        <taxon>Poales</taxon>
        <taxon>Poaceae</taxon>
        <taxon>BOP clade</taxon>
        <taxon>Oryzoideae</taxon>
        <taxon>Oryzeae</taxon>
        <taxon>Oryzinae</taxon>
        <taxon>Oryza</taxon>
        <taxon>Oryza sativa</taxon>
    </lineage>
</organism>
<accession>A0A0P0X3Z9</accession>
<evidence type="ECO:0000313" key="2">
    <source>
        <dbReference type="EMBL" id="BAF21166.1"/>
    </source>
</evidence>
<dbReference type="Proteomes" id="UP000000763">
    <property type="component" value="Chromosome 7"/>
</dbReference>
<evidence type="ECO:0000313" key="3">
    <source>
        <dbReference type="Proteomes" id="UP000000763"/>
    </source>
</evidence>
<dbReference type="Gramene" id="Os07t0237700-01">
    <property type="protein sequence ID" value="Os07t0237700-01"/>
    <property type="gene ID" value="Os07g0237700"/>
</dbReference>
<dbReference type="KEGG" id="dosa:Os07g0237700"/>
<gene>
    <name evidence="2" type="ordered locus">Os07g0237700</name>
</gene>
<protein>
    <submittedName>
        <fullName evidence="2">Os07g0237700 protein</fullName>
    </submittedName>
</protein>
<reference evidence="3" key="2">
    <citation type="journal article" date="2008" name="Nucleic Acids Res.">
        <title>The rice annotation project database (RAP-DB): 2008 update.</title>
        <authorList>
            <consortium name="The rice annotation project (RAP)"/>
        </authorList>
    </citation>
    <scope>GENOME REANNOTATION</scope>
    <source>
        <strain evidence="3">cv. Nipponbare</strain>
    </source>
</reference>
<name>A0A0P0X3Z9_ORYSJ</name>
<feature type="non-terminal residue" evidence="2">
    <location>
        <position position="1"/>
    </location>
</feature>
<proteinExistence type="predicted"/>
<feature type="region of interest" description="Disordered" evidence="1">
    <location>
        <begin position="1"/>
        <end position="45"/>
    </location>
</feature>
<dbReference type="EMBL" id="AP008213">
    <property type="protein sequence ID" value="BAF21166.1"/>
    <property type="molecule type" value="Genomic_DNA"/>
</dbReference>
<evidence type="ECO:0000256" key="1">
    <source>
        <dbReference type="SAM" id="MobiDB-lite"/>
    </source>
</evidence>
<dbReference type="AlphaFoldDB" id="A0A0P0X3Z9"/>
<sequence>KALFDDLHQRPRRRRPARDWAPPLLGPGDALDMSSHRTRLAGSPPSPRYARGYFGHLCKNLTDQWMLTSVNSR</sequence>
<reference evidence="2 3" key="1">
    <citation type="journal article" date="2005" name="Nature">
        <title>The map-based sequence of the rice genome.</title>
        <authorList>
            <consortium name="International rice genome sequencing project (IRGSP)"/>
            <person name="Matsumoto T."/>
            <person name="Wu J."/>
            <person name="Kanamori H."/>
            <person name="Katayose Y."/>
            <person name="Fujisawa M."/>
            <person name="Namiki N."/>
            <person name="Mizuno H."/>
            <person name="Yamamoto K."/>
            <person name="Antonio B.A."/>
            <person name="Baba T."/>
            <person name="Sakata K."/>
            <person name="Nagamura Y."/>
            <person name="Aoki H."/>
            <person name="Arikawa K."/>
            <person name="Arita K."/>
            <person name="Bito T."/>
            <person name="Chiden Y."/>
            <person name="Fujitsuka N."/>
            <person name="Fukunaka R."/>
            <person name="Hamada M."/>
            <person name="Harada C."/>
            <person name="Hayashi A."/>
            <person name="Hijishita S."/>
            <person name="Honda M."/>
            <person name="Hosokawa S."/>
            <person name="Ichikawa Y."/>
            <person name="Idonuma A."/>
            <person name="Iijima M."/>
            <person name="Ikeda M."/>
            <person name="Ikeno M."/>
            <person name="Ito K."/>
            <person name="Ito S."/>
            <person name="Ito T."/>
            <person name="Ito Y."/>
            <person name="Ito Y."/>
            <person name="Iwabuchi A."/>
            <person name="Kamiya K."/>
            <person name="Karasawa W."/>
            <person name="Kurita K."/>
            <person name="Katagiri S."/>
            <person name="Kikuta A."/>
            <person name="Kobayashi H."/>
            <person name="Kobayashi N."/>
            <person name="Machita K."/>
            <person name="Maehara T."/>
            <person name="Masukawa M."/>
            <person name="Mizubayashi T."/>
            <person name="Mukai Y."/>
            <person name="Nagasaki H."/>
            <person name="Nagata Y."/>
            <person name="Naito S."/>
            <person name="Nakashima M."/>
            <person name="Nakama Y."/>
            <person name="Nakamichi Y."/>
            <person name="Nakamura M."/>
            <person name="Meguro A."/>
            <person name="Negishi M."/>
            <person name="Ohta I."/>
            <person name="Ohta T."/>
            <person name="Okamoto M."/>
            <person name="Ono N."/>
            <person name="Saji S."/>
            <person name="Sakaguchi M."/>
            <person name="Sakai K."/>
            <person name="Shibata M."/>
            <person name="Shimokawa T."/>
            <person name="Song J."/>
            <person name="Takazaki Y."/>
            <person name="Terasawa K."/>
            <person name="Tsugane M."/>
            <person name="Tsuji K."/>
            <person name="Ueda S."/>
            <person name="Waki K."/>
            <person name="Yamagata H."/>
            <person name="Yamamoto M."/>
            <person name="Yamamoto S."/>
            <person name="Yamane H."/>
            <person name="Yoshiki S."/>
            <person name="Yoshihara R."/>
            <person name="Yukawa K."/>
            <person name="Zhong H."/>
            <person name="Yano M."/>
            <person name="Yuan Q."/>
            <person name="Ouyang S."/>
            <person name="Liu J."/>
            <person name="Jones K.M."/>
            <person name="Gansberger K."/>
            <person name="Moffat K."/>
            <person name="Hill J."/>
            <person name="Bera J."/>
            <person name="Fadrosh D."/>
            <person name="Jin S."/>
            <person name="Johri S."/>
            <person name="Kim M."/>
            <person name="Overton L."/>
            <person name="Reardon M."/>
            <person name="Tsitrin T."/>
            <person name="Vuong H."/>
            <person name="Weaver B."/>
            <person name="Ciecko A."/>
            <person name="Tallon L."/>
            <person name="Jackson J."/>
            <person name="Pai G."/>
            <person name="Aken S.V."/>
            <person name="Utterback T."/>
            <person name="Reidmuller S."/>
            <person name="Feldblyum T."/>
            <person name="Hsiao J."/>
            <person name="Zismann V."/>
            <person name="Iobst S."/>
            <person name="de Vazeille A.R."/>
            <person name="Buell C.R."/>
            <person name="Ying K."/>
            <person name="Li Y."/>
            <person name="Lu T."/>
            <person name="Huang Y."/>
            <person name="Zhao Q."/>
            <person name="Feng Q."/>
            <person name="Zhang L."/>
            <person name="Zhu J."/>
            <person name="Weng Q."/>
            <person name="Mu J."/>
            <person name="Lu Y."/>
            <person name="Fan D."/>
            <person name="Liu Y."/>
            <person name="Guan J."/>
            <person name="Zhang Y."/>
            <person name="Yu S."/>
            <person name="Liu X."/>
            <person name="Zhang Y."/>
            <person name="Hong G."/>
            <person name="Han B."/>
            <person name="Choisne N."/>
            <person name="Demange N."/>
            <person name="Orjeda G."/>
            <person name="Samain S."/>
            <person name="Cattolico L."/>
            <person name="Pelletier E."/>
            <person name="Couloux A."/>
            <person name="Segurens B."/>
            <person name="Wincker P."/>
            <person name="D'Hont A."/>
            <person name="Scarpelli C."/>
            <person name="Weissenbach J."/>
            <person name="Salanoubat M."/>
            <person name="Quetier F."/>
            <person name="Yu Y."/>
            <person name="Kim H.R."/>
            <person name="Rambo T."/>
            <person name="Currie J."/>
            <person name="Collura K."/>
            <person name="Luo M."/>
            <person name="Yang T."/>
            <person name="Ammiraju J.S.S."/>
            <person name="Engler F."/>
            <person name="Soderlund C."/>
            <person name="Wing R.A."/>
            <person name="Palmer L.E."/>
            <person name="de la Bastide M."/>
            <person name="Spiegel L."/>
            <person name="Nascimento L."/>
            <person name="Zutavern T."/>
            <person name="O'Shaughnessy A."/>
            <person name="Dike S."/>
            <person name="Dedhia N."/>
            <person name="Preston R."/>
            <person name="Balija V."/>
            <person name="McCombie W.R."/>
            <person name="Chow T."/>
            <person name="Chen H."/>
            <person name="Chung M."/>
            <person name="Chen C."/>
            <person name="Shaw J."/>
            <person name="Wu H."/>
            <person name="Hsiao K."/>
            <person name="Chao Y."/>
            <person name="Chu M."/>
            <person name="Cheng C."/>
            <person name="Hour A."/>
            <person name="Lee P."/>
            <person name="Lin S."/>
            <person name="Lin Y."/>
            <person name="Liou J."/>
            <person name="Liu S."/>
            <person name="Hsing Y."/>
            <person name="Raghuvanshi S."/>
            <person name="Mohanty A."/>
            <person name="Bharti A.K."/>
            <person name="Gaur A."/>
            <person name="Gupta V."/>
            <person name="Kumar D."/>
            <person name="Ravi V."/>
            <person name="Vij S."/>
            <person name="Kapur A."/>
            <person name="Khurana P."/>
            <person name="Khurana P."/>
            <person name="Khurana J.P."/>
            <person name="Tyagi A.K."/>
            <person name="Gaikwad K."/>
            <person name="Singh A."/>
            <person name="Dalal V."/>
            <person name="Srivastava S."/>
            <person name="Dixit A."/>
            <person name="Pal A.K."/>
            <person name="Ghazi I.A."/>
            <person name="Yadav M."/>
            <person name="Pandit A."/>
            <person name="Bhargava A."/>
            <person name="Sureshbabu K."/>
            <person name="Batra K."/>
            <person name="Sharma T.R."/>
            <person name="Mohapatra T."/>
            <person name="Singh N.K."/>
            <person name="Messing J."/>
            <person name="Nelson A.B."/>
            <person name="Fuks G."/>
            <person name="Kavchok S."/>
            <person name="Keizer G."/>
            <person name="Linton E."/>
            <person name="Llaca V."/>
            <person name="Song R."/>
            <person name="Tanyolac B."/>
            <person name="Young S."/>
            <person name="Ho-Il K."/>
            <person name="Hahn J.H."/>
            <person name="Sangsakoo G."/>
            <person name="Vanavichit A."/>
            <person name="de Mattos Luiz.A.T."/>
            <person name="Zimmer P.D."/>
            <person name="Malone G."/>
            <person name="Dellagostin O."/>
            <person name="de Oliveira A.C."/>
            <person name="Bevan M."/>
            <person name="Bancroft I."/>
            <person name="Minx P."/>
            <person name="Cordum H."/>
            <person name="Wilson R."/>
            <person name="Cheng Z."/>
            <person name="Jin W."/>
            <person name="Jiang J."/>
            <person name="Leong S.A."/>
            <person name="Iwama H."/>
            <person name="Gojobori T."/>
            <person name="Itoh T."/>
            <person name="Niimura Y."/>
            <person name="Fujii Y."/>
            <person name="Habara T."/>
            <person name="Sakai H."/>
            <person name="Sato Y."/>
            <person name="Wilson G."/>
            <person name="Kumar K."/>
            <person name="McCouch S."/>
            <person name="Juretic N."/>
            <person name="Hoen D."/>
            <person name="Wright S."/>
            <person name="Bruskiewich R."/>
            <person name="Bureau T."/>
            <person name="Miyao A."/>
            <person name="Hirochika H."/>
            <person name="Nishikawa T."/>
            <person name="Kadowaki K."/>
            <person name="Sugiura M."/>
            <person name="Burr B."/>
            <person name="Sasaki T."/>
        </authorList>
    </citation>
    <scope>NUCLEOTIDE SEQUENCE [LARGE SCALE GENOMIC DNA]</scope>
    <source>
        <strain evidence="3">cv. Nipponbare</strain>
    </source>
</reference>